<reference evidence="1" key="1">
    <citation type="journal article" date="2015" name="Nature">
        <title>Complex archaea that bridge the gap between prokaryotes and eukaryotes.</title>
        <authorList>
            <person name="Spang A."/>
            <person name="Saw J.H."/>
            <person name="Jorgensen S.L."/>
            <person name="Zaremba-Niedzwiedzka K."/>
            <person name="Martijn J."/>
            <person name="Lind A.E."/>
            <person name="van Eijk R."/>
            <person name="Schleper C."/>
            <person name="Guy L."/>
            <person name="Ettema T.J."/>
        </authorList>
    </citation>
    <scope>NUCLEOTIDE SEQUENCE</scope>
</reference>
<gene>
    <name evidence="1" type="ORF">LCGC14_1086680</name>
</gene>
<name>A0A0F9N178_9ZZZZ</name>
<protein>
    <submittedName>
        <fullName evidence="1">Uncharacterized protein</fullName>
    </submittedName>
</protein>
<organism evidence="1">
    <name type="scientific">marine sediment metagenome</name>
    <dbReference type="NCBI Taxonomy" id="412755"/>
    <lineage>
        <taxon>unclassified sequences</taxon>
        <taxon>metagenomes</taxon>
        <taxon>ecological metagenomes</taxon>
    </lineage>
</organism>
<sequence>MTDKKDKIRRFIPKSKRMLFSTFEVGEEIEIRRTGRKQITTNEVVGVDN</sequence>
<dbReference type="EMBL" id="LAZR01004797">
    <property type="protein sequence ID" value="KKN05502.1"/>
    <property type="molecule type" value="Genomic_DNA"/>
</dbReference>
<comment type="caution">
    <text evidence="1">The sequence shown here is derived from an EMBL/GenBank/DDBJ whole genome shotgun (WGS) entry which is preliminary data.</text>
</comment>
<accession>A0A0F9N178</accession>
<evidence type="ECO:0000313" key="1">
    <source>
        <dbReference type="EMBL" id="KKN05502.1"/>
    </source>
</evidence>
<proteinExistence type="predicted"/>
<dbReference type="AlphaFoldDB" id="A0A0F9N178"/>